<dbReference type="AlphaFoldDB" id="A0A2W5A1Y4"/>
<evidence type="ECO:0000256" key="5">
    <source>
        <dbReference type="SAM" id="MobiDB-lite"/>
    </source>
</evidence>
<dbReference type="SUPFAM" id="SSF50182">
    <property type="entry name" value="Sm-like ribonucleoproteins"/>
    <property type="match status" value="1"/>
</dbReference>
<name>A0A2W5A1Y4_9BACT</name>
<dbReference type="InterPro" id="IPR006685">
    <property type="entry name" value="MscS_channel_2nd"/>
</dbReference>
<evidence type="ECO:0000313" key="9">
    <source>
        <dbReference type="Proteomes" id="UP000249557"/>
    </source>
</evidence>
<dbReference type="Pfam" id="PF00924">
    <property type="entry name" value="MS_channel_2nd"/>
    <property type="match status" value="1"/>
</dbReference>
<feature type="transmembrane region" description="Helical" evidence="6">
    <location>
        <begin position="138"/>
        <end position="159"/>
    </location>
</feature>
<dbReference type="Gene3D" id="2.30.30.60">
    <property type="match status" value="1"/>
</dbReference>
<comment type="subcellular location">
    <subcellularLocation>
        <location evidence="1">Membrane</location>
    </subcellularLocation>
</comment>
<dbReference type="Proteomes" id="UP000249557">
    <property type="component" value="Unassembled WGS sequence"/>
</dbReference>
<dbReference type="GO" id="GO:0016020">
    <property type="term" value="C:membrane"/>
    <property type="evidence" value="ECO:0007669"/>
    <property type="project" value="UniProtKB-SubCell"/>
</dbReference>
<feature type="region of interest" description="Disordered" evidence="5">
    <location>
        <begin position="354"/>
        <end position="377"/>
    </location>
</feature>
<feature type="transmembrane region" description="Helical" evidence="6">
    <location>
        <begin position="91"/>
        <end position="117"/>
    </location>
</feature>
<dbReference type="InterPro" id="IPR010920">
    <property type="entry name" value="LSM_dom_sf"/>
</dbReference>
<evidence type="ECO:0000313" key="8">
    <source>
        <dbReference type="EMBL" id="PZO88540.1"/>
    </source>
</evidence>
<comment type="caution">
    <text evidence="8">The sequence shown here is derived from an EMBL/GenBank/DDBJ whole genome shotgun (WGS) entry which is preliminary data.</text>
</comment>
<feature type="domain" description="Mechanosensitive ion channel MscS" evidence="7">
    <location>
        <begin position="187"/>
        <end position="253"/>
    </location>
</feature>
<dbReference type="EMBL" id="QFNK01000014">
    <property type="protein sequence ID" value="PZO88540.1"/>
    <property type="molecule type" value="Genomic_DNA"/>
</dbReference>
<dbReference type="InterPro" id="IPR023408">
    <property type="entry name" value="MscS_beta-dom_sf"/>
</dbReference>
<dbReference type="PANTHER" id="PTHR30566:SF25">
    <property type="entry name" value="INNER MEMBRANE PROTEIN"/>
    <property type="match status" value="1"/>
</dbReference>
<protein>
    <recommendedName>
        <fullName evidence="7">Mechanosensitive ion channel MscS domain-containing protein</fullName>
    </recommendedName>
</protein>
<keyword evidence="3 6" id="KW-1133">Transmembrane helix</keyword>
<evidence type="ECO:0000256" key="4">
    <source>
        <dbReference type="ARBA" id="ARBA00023136"/>
    </source>
</evidence>
<dbReference type="GO" id="GO:0008381">
    <property type="term" value="F:mechanosensitive monoatomic ion channel activity"/>
    <property type="evidence" value="ECO:0007669"/>
    <property type="project" value="UniProtKB-ARBA"/>
</dbReference>
<keyword evidence="2 6" id="KW-0812">Transmembrane</keyword>
<feature type="transmembrane region" description="Helical" evidence="6">
    <location>
        <begin position="20"/>
        <end position="40"/>
    </location>
</feature>
<gene>
    <name evidence="8" type="ORF">DI626_01545</name>
</gene>
<keyword evidence="4 6" id="KW-0472">Membrane</keyword>
<feature type="transmembrane region" description="Helical" evidence="6">
    <location>
        <begin position="165"/>
        <end position="184"/>
    </location>
</feature>
<evidence type="ECO:0000256" key="1">
    <source>
        <dbReference type="ARBA" id="ARBA00004370"/>
    </source>
</evidence>
<dbReference type="Gene3D" id="1.10.287.1260">
    <property type="match status" value="1"/>
</dbReference>
<proteinExistence type="predicted"/>
<evidence type="ECO:0000256" key="2">
    <source>
        <dbReference type="ARBA" id="ARBA00022692"/>
    </source>
</evidence>
<organism evidence="8 9">
    <name type="scientific">Micavibrio aeruginosavorus</name>
    <dbReference type="NCBI Taxonomy" id="349221"/>
    <lineage>
        <taxon>Bacteria</taxon>
        <taxon>Pseudomonadati</taxon>
        <taxon>Bdellovibrionota</taxon>
        <taxon>Bdellovibrionia</taxon>
        <taxon>Bdellovibrionales</taxon>
        <taxon>Pseudobdellovibrionaceae</taxon>
        <taxon>Micavibrio</taxon>
    </lineage>
</organism>
<evidence type="ECO:0000256" key="6">
    <source>
        <dbReference type="SAM" id="Phobius"/>
    </source>
</evidence>
<evidence type="ECO:0000256" key="3">
    <source>
        <dbReference type="ARBA" id="ARBA00022989"/>
    </source>
</evidence>
<feature type="transmembrane region" description="Helical" evidence="6">
    <location>
        <begin position="61"/>
        <end position="79"/>
    </location>
</feature>
<reference evidence="8 9" key="1">
    <citation type="submission" date="2017-08" db="EMBL/GenBank/DDBJ databases">
        <title>Infants hospitalized years apart are colonized by the same room-sourced microbial strains.</title>
        <authorList>
            <person name="Brooks B."/>
            <person name="Olm M.R."/>
            <person name="Firek B.A."/>
            <person name="Baker R."/>
            <person name="Thomas B.C."/>
            <person name="Morowitz M.J."/>
            <person name="Banfield J.F."/>
        </authorList>
    </citation>
    <scope>NUCLEOTIDE SEQUENCE [LARGE SCALE GENOMIC DNA]</scope>
    <source>
        <strain evidence="8">S2_018_000_R2_104</strain>
    </source>
</reference>
<evidence type="ECO:0000259" key="7">
    <source>
        <dbReference type="Pfam" id="PF00924"/>
    </source>
</evidence>
<accession>A0A2W5A1Y4</accession>
<dbReference type="PANTHER" id="PTHR30566">
    <property type="entry name" value="YNAI-RELATED MECHANOSENSITIVE ION CHANNEL"/>
    <property type="match status" value="1"/>
</dbReference>
<sequence>MDIIEYMRENDLNAGWETAVVAGLAVLGLALFYVIKRYIWTRVVKREGNFVILLYHRFNRPLQLLMGLTAAVIILNKLYEDIGEEVWYQKTYSILVITIIAWMAIRAIGLTSDWFLGRFDVGVRDNLKARRIHTQIKVLRRLAVSLIVIVGLASCLMVFDQIRSLGVSLIASAGLAGIVLGLAAQKTLGNFFTGLQIAITQPIRIGDAVIVEGEWGVIEEINLTYVVVKIWDLRRLVLPISYFVDKPFQNWTRTSADLLGVVMLYLDYSMPVDALRGELVRILAEPDVAEKWDGKVQVVQVVEATERTMQIRVLVSAADAPTAFDLRCMVRERLIKFVQENHAGALPRLRADAQQDAPEKENGGTMAAIPGVLGEGA</sequence>